<dbReference type="Pfam" id="PF01590">
    <property type="entry name" value="GAF"/>
    <property type="match status" value="1"/>
</dbReference>
<comment type="similarity">
    <text evidence="1">Belongs to the free Met sulfoxide reductase family.</text>
</comment>
<dbReference type="InterPro" id="IPR029016">
    <property type="entry name" value="GAF-like_dom_sf"/>
</dbReference>
<keyword evidence="4" id="KW-1185">Reference proteome</keyword>
<dbReference type="GO" id="GO:0033745">
    <property type="term" value="F:L-methionine-(R)-S-oxide reductase activity"/>
    <property type="evidence" value="ECO:0007669"/>
    <property type="project" value="TreeGrafter"/>
</dbReference>
<reference evidence="3 4" key="1">
    <citation type="submission" date="2020-08" db="EMBL/GenBank/DDBJ databases">
        <title>Genome sequence of Weissella diestrammenae KACC 16890T.</title>
        <authorList>
            <person name="Hyun D.-W."/>
            <person name="Bae J.-W."/>
        </authorList>
    </citation>
    <scope>NUCLEOTIDE SEQUENCE [LARGE SCALE GENOMIC DNA]</scope>
    <source>
        <strain evidence="3 4">KACC 16890</strain>
    </source>
</reference>
<evidence type="ECO:0000313" key="4">
    <source>
        <dbReference type="Proteomes" id="UP000515800"/>
    </source>
</evidence>
<organism evidence="3 4">
    <name type="scientific">Weissella diestrammenae</name>
    <dbReference type="NCBI Taxonomy" id="1162633"/>
    <lineage>
        <taxon>Bacteria</taxon>
        <taxon>Bacillati</taxon>
        <taxon>Bacillota</taxon>
        <taxon>Bacilli</taxon>
        <taxon>Lactobacillales</taxon>
        <taxon>Lactobacillaceae</taxon>
        <taxon>Weissella</taxon>
    </lineage>
</organism>
<evidence type="ECO:0000256" key="1">
    <source>
        <dbReference type="ARBA" id="ARBA00038454"/>
    </source>
</evidence>
<dbReference type="FunFam" id="3.30.450.40:FF:000008">
    <property type="entry name" value="GAF domain-containing proteins"/>
    <property type="match status" value="1"/>
</dbReference>
<dbReference type="InterPro" id="IPR003018">
    <property type="entry name" value="GAF"/>
</dbReference>
<dbReference type="AlphaFoldDB" id="A0A7G9T3H3"/>
<dbReference type="KEGG" id="wdi:H9L19_04225"/>
<feature type="domain" description="GAF" evidence="2">
    <location>
        <begin position="40"/>
        <end position="154"/>
    </location>
</feature>
<dbReference type="InterPro" id="IPR051330">
    <property type="entry name" value="Phosphatase_reg/MetRdx"/>
</dbReference>
<dbReference type="Gene3D" id="3.30.450.40">
    <property type="match status" value="1"/>
</dbReference>
<accession>A0A7G9T3H3</accession>
<proteinExistence type="inferred from homology"/>
<protein>
    <submittedName>
        <fullName evidence="3">GAF domain-containing protein</fullName>
    </submittedName>
</protein>
<dbReference type="GO" id="GO:0005829">
    <property type="term" value="C:cytosol"/>
    <property type="evidence" value="ECO:0007669"/>
    <property type="project" value="TreeGrafter"/>
</dbReference>
<dbReference type="EMBL" id="CP060724">
    <property type="protein sequence ID" value="QNN74648.1"/>
    <property type="molecule type" value="Genomic_DNA"/>
</dbReference>
<dbReference type="RefSeq" id="WP_187528483.1">
    <property type="nucleotide sequence ID" value="NZ_CP060724.1"/>
</dbReference>
<gene>
    <name evidence="3" type="ORF">H9L19_04225</name>
</gene>
<evidence type="ECO:0000313" key="3">
    <source>
        <dbReference type="EMBL" id="QNN74648.1"/>
    </source>
</evidence>
<dbReference type="PANTHER" id="PTHR21021">
    <property type="entry name" value="GAF/PUTATIVE CYTOSKELETAL PROTEIN"/>
    <property type="match status" value="1"/>
</dbReference>
<evidence type="ECO:0000259" key="2">
    <source>
        <dbReference type="Pfam" id="PF01590"/>
    </source>
</evidence>
<sequence length="160" mass="17567">MTETILASEAPLLSQLLDTWVEVKDSSDFSIATYANAAAVLFENLTQVNWAGFYLYHKDIDELILGPFVGKAATVRIKANEGVVGHAFSNQTTVVVDDVHAFDGHIACDLDSNAEIVIPITRKNGERVGVLDIDSVALNRFSAEDQVDLEHFVQTLLKYV</sequence>
<dbReference type="Proteomes" id="UP000515800">
    <property type="component" value="Chromosome"/>
</dbReference>
<name>A0A7G9T3H3_9LACO</name>
<dbReference type="PANTHER" id="PTHR21021:SF15">
    <property type="entry name" value="FREE METHIONINE-R-SULFOXIDE REDUCTASE"/>
    <property type="match status" value="1"/>
</dbReference>
<dbReference type="SUPFAM" id="SSF55781">
    <property type="entry name" value="GAF domain-like"/>
    <property type="match status" value="1"/>
</dbReference>